<feature type="domain" description="O-antigen ligase-related" evidence="7">
    <location>
        <begin position="294"/>
        <end position="429"/>
    </location>
</feature>
<comment type="subcellular location">
    <subcellularLocation>
        <location evidence="1">Membrane</location>
        <topology evidence="1">Multi-pass membrane protein</topology>
    </subcellularLocation>
</comment>
<keyword evidence="3 6" id="KW-1133">Transmembrane helix</keyword>
<reference evidence="8 9" key="1">
    <citation type="submission" date="2020-08" db="EMBL/GenBank/DDBJ databases">
        <title>Genomic Encyclopedia of Archaeal and Bacterial Type Strains, Phase II (KMG-II): from individual species to whole genera.</title>
        <authorList>
            <person name="Goeker M."/>
        </authorList>
    </citation>
    <scope>NUCLEOTIDE SEQUENCE [LARGE SCALE GENOMIC DNA]</scope>
    <source>
        <strain evidence="8 9">DSM 23288</strain>
    </source>
</reference>
<feature type="transmembrane region" description="Helical" evidence="6">
    <location>
        <begin position="311"/>
        <end position="328"/>
    </location>
</feature>
<keyword evidence="4 6" id="KW-0472">Membrane</keyword>
<dbReference type="AlphaFoldDB" id="A0A840IG50"/>
<feature type="transmembrane region" description="Helical" evidence="6">
    <location>
        <begin position="68"/>
        <end position="87"/>
    </location>
</feature>
<feature type="transmembrane region" description="Helical" evidence="6">
    <location>
        <begin position="452"/>
        <end position="469"/>
    </location>
</feature>
<evidence type="ECO:0000256" key="5">
    <source>
        <dbReference type="SAM" id="MobiDB-lite"/>
    </source>
</evidence>
<evidence type="ECO:0000256" key="2">
    <source>
        <dbReference type="ARBA" id="ARBA00022692"/>
    </source>
</evidence>
<dbReference type="InterPro" id="IPR051533">
    <property type="entry name" value="WaaL-like"/>
</dbReference>
<evidence type="ECO:0000313" key="8">
    <source>
        <dbReference type="EMBL" id="MBB4663315.1"/>
    </source>
</evidence>
<keyword evidence="8" id="KW-0436">Ligase</keyword>
<proteinExistence type="predicted"/>
<dbReference type="InterPro" id="IPR007016">
    <property type="entry name" value="O-antigen_ligase-rel_domated"/>
</dbReference>
<protein>
    <submittedName>
        <fullName evidence="8">O-antigen ligase</fullName>
    </submittedName>
</protein>
<dbReference type="GO" id="GO:0016874">
    <property type="term" value="F:ligase activity"/>
    <property type="evidence" value="ECO:0007669"/>
    <property type="project" value="UniProtKB-KW"/>
</dbReference>
<sequence>MLAAPFALAGPAPEAGAVVAVLLAACALVMRAPRVRALAMAAALVLAPVLLVADIWDSPQLRVVRDNPGPAAAATAVGVLAVCALAALMARKPLLLPVLAVAALPFRIPIEVGGSTSNLLVPLYLVVAAGALAFVVPALRADPELPPPESSWSPGWLERLLALFVVLYGVQATYSTDFDKALQQIAFFYVPFALLFVLLAQIVWTPRLLKACFGVLVGLALVFSGIGYVEYATRHIFLNPKLIASNELHTYFRTNSVFFDPNIYGRFLVVAMLAVAAAMLWTRAMRLLYAGAVVLAALWAGLVLTLSQSSFLALLVGLAVLAVLQWGARRTLLPAAAVIAVAALAVLAAPSTFGVDLGNLDASSSGRFGLVEGGGELFSQRPLQGYGAGAFEAEYRAQNRTAGEAAATSHTIPVTVAAEQGAIGLAVYVALLAAALARLLRGAAATPARAGVAAAFAALIVHTLVYAAFLEDPLTWALLGIGSALAAQPLAQAAQRRRRARGAQVREGAAAEAAPNDLRPSDRSLPAT</sequence>
<name>A0A840IG50_9ACTN</name>
<dbReference type="RefSeq" id="WP_183343034.1">
    <property type="nucleotide sequence ID" value="NZ_JACHNU010000003.1"/>
</dbReference>
<feature type="region of interest" description="Disordered" evidence="5">
    <location>
        <begin position="501"/>
        <end position="528"/>
    </location>
</feature>
<feature type="transmembrane region" description="Helical" evidence="6">
    <location>
        <begin position="211"/>
        <end position="229"/>
    </location>
</feature>
<comment type="caution">
    <text evidence="8">The sequence shown here is derived from an EMBL/GenBank/DDBJ whole genome shotgun (WGS) entry which is preliminary data.</text>
</comment>
<gene>
    <name evidence="8" type="ORF">BDZ31_002904</name>
</gene>
<organism evidence="8 9">
    <name type="scientific">Conexibacter arvalis</name>
    <dbReference type="NCBI Taxonomy" id="912552"/>
    <lineage>
        <taxon>Bacteria</taxon>
        <taxon>Bacillati</taxon>
        <taxon>Actinomycetota</taxon>
        <taxon>Thermoleophilia</taxon>
        <taxon>Solirubrobacterales</taxon>
        <taxon>Conexibacteraceae</taxon>
        <taxon>Conexibacter</taxon>
    </lineage>
</organism>
<evidence type="ECO:0000313" key="9">
    <source>
        <dbReference type="Proteomes" id="UP000585272"/>
    </source>
</evidence>
<keyword evidence="2 6" id="KW-0812">Transmembrane</keyword>
<accession>A0A840IG50</accession>
<feature type="transmembrane region" description="Helical" evidence="6">
    <location>
        <begin position="116"/>
        <end position="136"/>
    </location>
</feature>
<dbReference type="PANTHER" id="PTHR37422:SF21">
    <property type="entry name" value="EXOQ-LIKE PROTEIN"/>
    <property type="match status" value="1"/>
</dbReference>
<feature type="transmembrane region" description="Helical" evidence="6">
    <location>
        <begin position="12"/>
        <end position="30"/>
    </location>
</feature>
<dbReference type="PANTHER" id="PTHR37422">
    <property type="entry name" value="TEICHURONIC ACID BIOSYNTHESIS PROTEIN TUAE"/>
    <property type="match status" value="1"/>
</dbReference>
<feature type="transmembrane region" description="Helical" evidence="6">
    <location>
        <begin position="287"/>
        <end position="305"/>
    </location>
</feature>
<keyword evidence="9" id="KW-1185">Reference proteome</keyword>
<dbReference type="GO" id="GO:0016020">
    <property type="term" value="C:membrane"/>
    <property type="evidence" value="ECO:0007669"/>
    <property type="project" value="UniProtKB-SubCell"/>
</dbReference>
<feature type="transmembrane region" description="Helical" evidence="6">
    <location>
        <begin position="421"/>
        <end position="440"/>
    </location>
</feature>
<feature type="transmembrane region" description="Helical" evidence="6">
    <location>
        <begin position="37"/>
        <end position="56"/>
    </location>
</feature>
<evidence type="ECO:0000256" key="6">
    <source>
        <dbReference type="SAM" id="Phobius"/>
    </source>
</evidence>
<feature type="transmembrane region" description="Helical" evidence="6">
    <location>
        <begin position="263"/>
        <end position="280"/>
    </location>
</feature>
<feature type="transmembrane region" description="Helical" evidence="6">
    <location>
        <begin position="475"/>
        <end position="491"/>
    </location>
</feature>
<dbReference type="EMBL" id="JACHNU010000003">
    <property type="protein sequence ID" value="MBB4663315.1"/>
    <property type="molecule type" value="Genomic_DNA"/>
</dbReference>
<dbReference type="Proteomes" id="UP000585272">
    <property type="component" value="Unassembled WGS sequence"/>
</dbReference>
<feature type="compositionally biased region" description="Low complexity" evidence="5">
    <location>
        <begin position="502"/>
        <end position="515"/>
    </location>
</feature>
<evidence type="ECO:0000256" key="1">
    <source>
        <dbReference type="ARBA" id="ARBA00004141"/>
    </source>
</evidence>
<evidence type="ECO:0000259" key="7">
    <source>
        <dbReference type="Pfam" id="PF04932"/>
    </source>
</evidence>
<dbReference type="Pfam" id="PF04932">
    <property type="entry name" value="Wzy_C"/>
    <property type="match status" value="1"/>
</dbReference>
<evidence type="ECO:0000256" key="4">
    <source>
        <dbReference type="ARBA" id="ARBA00023136"/>
    </source>
</evidence>
<evidence type="ECO:0000256" key="3">
    <source>
        <dbReference type="ARBA" id="ARBA00022989"/>
    </source>
</evidence>
<feature type="transmembrane region" description="Helical" evidence="6">
    <location>
        <begin position="186"/>
        <end position="204"/>
    </location>
</feature>
<feature type="transmembrane region" description="Helical" evidence="6">
    <location>
        <begin position="335"/>
        <end position="355"/>
    </location>
</feature>